<organism evidence="2 3">
    <name type="scientific">Candidatus Zambryskibacteria bacterium RIFCSPLOWO2_12_FULL_39_16</name>
    <dbReference type="NCBI Taxonomy" id="1802775"/>
    <lineage>
        <taxon>Bacteria</taxon>
        <taxon>Candidatus Zambryskiibacteriota</taxon>
    </lineage>
</organism>
<feature type="transmembrane region" description="Helical" evidence="1">
    <location>
        <begin position="80"/>
        <end position="100"/>
    </location>
</feature>
<protein>
    <submittedName>
        <fullName evidence="2">Uncharacterized protein</fullName>
    </submittedName>
</protein>
<reference evidence="2 3" key="1">
    <citation type="journal article" date="2016" name="Nat. Commun.">
        <title>Thousands of microbial genomes shed light on interconnected biogeochemical processes in an aquifer system.</title>
        <authorList>
            <person name="Anantharaman K."/>
            <person name="Brown C.T."/>
            <person name="Hug L.A."/>
            <person name="Sharon I."/>
            <person name="Castelle C.J."/>
            <person name="Probst A.J."/>
            <person name="Thomas B.C."/>
            <person name="Singh A."/>
            <person name="Wilkins M.J."/>
            <person name="Karaoz U."/>
            <person name="Brodie E.L."/>
            <person name="Williams K.H."/>
            <person name="Hubbard S.S."/>
            <person name="Banfield J.F."/>
        </authorList>
    </citation>
    <scope>NUCLEOTIDE SEQUENCE [LARGE SCALE GENOMIC DNA]</scope>
</reference>
<proteinExistence type="predicted"/>
<keyword evidence="1" id="KW-0472">Membrane</keyword>
<dbReference type="Proteomes" id="UP000177276">
    <property type="component" value="Unassembled WGS sequence"/>
</dbReference>
<evidence type="ECO:0000313" key="3">
    <source>
        <dbReference type="Proteomes" id="UP000177276"/>
    </source>
</evidence>
<dbReference type="EMBL" id="MHWS01000005">
    <property type="protein sequence ID" value="OHB12711.1"/>
    <property type="molecule type" value="Genomic_DNA"/>
</dbReference>
<sequence length="101" mass="12118">MYNANVKDTQSLVLWEETLMITQQIFLLVLVIWVSVYGFSMIIGQHQFFARWTGRTLRGAVSYLWRQLVRFVQWVWRRHWKLVVGFAAGIWVALYVTGYFR</sequence>
<accession>A0A1G2UTI8</accession>
<evidence type="ECO:0000256" key="1">
    <source>
        <dbReference type="SAM" id="Phobius"/>
    </source>
</evidence>
<keyword evidence="1" id="KW-0812">Transmembrane</keyword>
<evidence type="ECO:0000313" key="2">
    <source>
        <dbReference type="EMBL" id="OHB12711.1"/>
    </source>
</evidence>
<feature type="transmembrane region" description="Helical" evidence="1">
    <location>
        <begin position="20"/>
        <end position="43"/>
    </location>
</feature>
<name>A0A1G2UTI8_9BACT</name>
<dbReference type="AlphaFoldDB" id="A0A1G2UTI8"/>
<keyword evidence="1" id="KW-1133">Transmembrane helix</keyword>
<gene>
    <name evidence="2" type="ORF">A3G46_00765</name>
</gene>
<comment type="caution">
    <text evidence="2">The sequence shown here is derived from an EMBL/GenBank/DDBJ whole genome shotgun (WGS) entry which is preliminary data.</text>
</comment>